<dbReference type="EMBL" id="FOIU01000002">
    <property type="protein sequence ID" value="SEW39997.1"/>
    <property type="molecule type" value="Genomic_DNA"/>
</dbReference>
<dbReference type="STRING" id="356305.SAMN05421841_2654"/>
<accession>A0A1I0RGK9</accession>
<keyword evidence="1" id="KW-0456">Lyase</keyword>
<keyword evidence="3" id="KW-1185">Reference proteome</keyword>
<comment type="similarity">
    <text evidence="1">Belongs to the terpene synthase family.</text>
</comment>
<evidence type="ECO:0000313" key="3">
    <source>
        <dbReference type="Proteomes" id="UP000199469"/>
    </source>
</evidence>
<dbReference type="Proteomes" id="UP000199469">
    <property type="component" value="Unassembled WGS sequence"/>
</dbReference>
<dbReference type="PANTHER" id="PTHR35201:SF4">
    <property type="entry name" value="BETA-PINACENE SYNTHASE-RELATED"/>
    <property type="match status" value="1"/>
</dbReference>
<dbReference type="PANTHER" id="PTHR35201">
    <property type="entry name" value="TERPENE SYNTHASE"/>
    <property type="match status" value="1"/>
</dbReference>
<keyword evidence="1" id="KW-0460">Magnesium</keyword>
<name>A0A1I0RGK9_9FLAO</name>
<dbReference type="SUPFAM" id="SSF48576">
    <property type="entry name" value="Terpenoid synthases"/>
    <property type="match status" value="1"/>
</dbReference>
<keyword evidence="1" id="KW-0479">Metal-binding</keyword>
<evidence type="ECO:0000256" key="1">
    <source>
        <dbReference type="RuleBase" id="RU366034"/>
    </source>
</evidence>
<organism evidence="2 3">
    <name type="scientific">Chryseobacterium wanjuense</name>
    <dbReference type="NCBI Taxonomy" id="356305"/>
    <lineage>
        <taxon>Bacteria</taxon>
        <taxon>Pseudomonadati</taxon>
        <taxon>Bacteroidota</taxon>
        <taxon>Flavobacteriia</taxon>
        <taxon>Flavobacteriales</taxon>
        <taxon>Weeksellaceae</taxon>
        <taxon>Chryseobacterium group</taxon>
        <taxon>Chryseobacterium</taxon>
    </lineage>
</organism>
<dbReference type="OrthoDB" id="1223397at2"/>
<dbReference type="Gene3D" id="1.10.600.10">
    <property type="entry name" value="Farnesyl Diphosphate Synthase"/>
    <property type="match status" value="1"/>
</dbReference>
<proteinExistence type="inferred from homology"/>
<dbReference type="Pfam" id="PF19086">
    <property type="entry name" value="Terpene_syn_C_2"/>
    <property type="match status" value="1"/>
</dbReference>
<dbReference type="GO" id="GO:0010333">
    <property type="term" value="F:terpene synthase activity"/>
    <property type="evidence" value="ECO:0007669"/>
    <property type="project" value="InterPro"/>
</dbReference>
<dbReference type="GO" id="GO:0046872">
    <property type="term" value="F:metal ion binding"/>
    <property type="evidence" value="ECO:0007669"/>
    <property type="project" value="UniProtKB-KW"/>
</dbReference>
<evidence type="ECO:0000313" key="2">
    <source>
        <dbReference type="EMBL" id="SEW39997.1"/>
    </source>
</evidence>
<dbReference type="SFLD" id="SFLDS00005">
    <property type="entry name" value="Isoprenoid_Synthase_Type_I"/>
    <property type="match status" value="1"/>
</dbReference>
<dbReference type="InterPro" id="IPR034686">
    <property type="entry name" value="Terpene_cyclase-like_2"/>
</dbReference>
<dbReference type="SFLD" id="SFLDG01020">
    <property type="entry name" value="Terpene_Cyclase_Like_2"/>
    <property type="match status" value="1"/>
</dbReference>
<protein>
    <recommendedName>
        <fullName evidence="1">Terpene synthase</fullName>
        <ecNumber evidence="1">4.2.3.-</ecNumber>
    </recommendedName>
</protein>
<comment type="cofactor">
    <cofactor evidence="1">
        <name>Mg(2+)</name>
        <dbReference type="ChEBI" id="CHEBI:18420"/>
    </cofactor>
</comment>
<sequence length="336" mass="39420">MKTPISNEEFYAGLQELPQPKYPFPDFIHPDFQKQREEYYEMIDKDYFFHSEMARQKHKQHNLVDIASRGCPFLKTLAELRPLACYAANGAMMDDYLDLCTPDEMDKINNRIIAILTGEEPNEPTENGIFYQFWTLRQYTITREMPDRLYQKFLQAIFGILTGYSHERAYYRANAIPPLSIYLIIRNNTSGALPFCKYVAMQKDYRLLPDEILEDPYILRLHTLCSLMIGIHNDIISLPKELHREGDTMNLVKVLQQENKITLKEAYMDALELHDSYLNEFLLLHENLPQFGKWQDMTYNYVQDLGIMVAGVFAWHTNDTSRYVNGGYVEGEYKPT</sequence>
<gene>
    <name evidence="2" type="ORF">SAMN05421841_2654</name>
</gene>
<reference evidence="3" key="1">
    <citation type="submission" date="2016-10" db="EMBL/GenBank/DDBJ databases">
        <authorList>
            <person name="Varghese N."/>
            <person name="Submissions S."/>
        </authorList>
    </citation>
    <scope>NUCLEOTIDE SEQUENCE [LARGE SCALE GENOMIC DNA]</scope>
    <source>
        <strain evidence="3">DSM 17724</strain>
    </source>
</reference>
<dbReference type="AlphaFoldDB" id="A0A1I0RGK9"/>
<dbReference type="EC" id="4.2.3.-" evidence="1"/>
<dbReference type="RefSeq" id="WP_089793321.1">
    <property type="nucleotide sequence ID" value="NZ_FOIU01000002.1"/>
</dbReference>
<dbReference type="InterPro" id="IPR008949">
    <property type="entry name" value="Isoprenoid_synthase_dom_sf"/>
</dbReference>